<dbReference type="EMBL" id="VZDO01000006">
    <property type="protein sequence ID" value="KAB0680070.1"/>
    <property type="molecule type" value="Genomic_DNA"/>
</dbReference>
<feature type="compositionally biased region" description="Polar residues" evidence="1">
    <location>
        <begin position="16"/>
        <end position="25"/>
    </location>
</feature>
<name>A0A7V7TWQ7_9HYPH</name>
<dbReference type="RefSeq" id="WP_150969525.1">
    <property type="nucleotide sequence ID" value="NZ_VZDO01000006.1"/>
</dbReference>
<gene>
    <name evidence="2" type="ORF">F6X38_09680</name>
</gene>
<sequence length="211" mass="23051">MGRWQTRLATAEKSADTPQTETFKTLKTPAEHVLKVLRVPPLGEYENFSTSDEQPSDADVAAAEWEERAAVLEFDEGLPRDAAERLAAEQAGISKIGGTLPLLYVPNFGSVDSYPANPSTAEVRDVEARSKTRDDSYPLRPAGWLPEPGHGVGILATPAVEVDPEEYDAHLDQLIAEYPSGSAEAAKLAFAKRKGWCVERGAERIFVRGRM</sequence>
<comment type="caution">
    <text evidence="2">The sequence shown here is derived from an EMBL/GenBank/DDBJ whole genome shotgun (WGS) entry which is preliminary data.</text>
</comment>
<evidence type="ECO:0000256" key="1">
    <source>
        <dbReference type="SAM" id="MobiDB-lite"/>
    </source>
</evidence>
<dbReference type="AlphaFoldDB" id="A0A7V7TWQ7"/>
<proteinExistence type="predicted"/>
<feature type="region of interest" description="Disordered" evidence="1">
    <location>
        <begin position="1"/>
        <end position="26"/>
    </location>
</feature>
<protein>
    <submittedName>
        <fullName evidence="2">Uncharacterized protein</fullName>
    </submittedName>
</protein>
<evidence type="ECO:0000313" key="2">
    <source>
        <dbReference type="EMBL" id="KAB0680070.1"/>
    </source>
</evidence>
<evidence type="ECO:0000313" key="3">
    <source>
        <dbReference type="Proteomes" id="UP000432089"/>
    </source>
</evidence>
<keyword evidence="3" id="KW-1185">Reference proteome</keyword>
<reference evidence="2 3" key="1">
    <citation type="submission" date="2019-09" db="EMBL/GenBank/DDBJ databases">
        <title>YIM 132180 draft genome.</title>
        <authorList>
            <person name="Zhang K."/>
        </authorList>
    </citation>
    <scope>NUCLEOTIDE SEQUENCE [LARGE SCALE GENOMIC DNA]</scope>
    <source>
        <strain evidence="2 3">YIM 132180</strain>
    </source>
</reference>
<organism evidence="2 3">
    <name type="scientific">Plantimonas leprariae</name>
    <dbReference type="NCBI Taxonomy" id="2615207"/>
    <lineage>
        <taxon>Bacteria</taxon>
        <taxon>Pseudomonadati</taxon>
        <taxon>Pseudomonadota</taxon>
        <taxon>Alphaproteobacteria</taxon>
        <taxon>Hyphomicrobiales</taxon>
        <taxon>Aurantimonadaceae</taxon>
        <taxon>Plantimonas</taxon>
    </lineage>
</organism>
<accession>A0A7V7TWQ7</accession>
<dbReference type="Proteomes" id="UP000432089">
    <property type="component" value="Unassembled WGS sequence"/>
</dbReference>